<protein>
    <submittedName>
        <fullName evidence="2">Putative secreted protein</fullName>
    </submittedName>
</protein>
<accession>A0A4D5S259</accession>
<dbReference type="AlphaFoldDB" id="A0A4D5S259"/>
<organism evidence="2">
    <name type="scientific">Ixodes scapularis</name>
    <name type="common">Black-legged tick</name>
    <name type="synonym">Deer tick</name>
    <dbReference type="NCBI Taxonomy" id="6945"/>
    <lineage>
        <taxon>Eukaryota</taxon>
        <taxon>Metazoa</taxon>
        <taxon>Ecdysozoa</taxon>
        <taxon>Arthropoda</taxon>
        <taxon>Chelicerata</taxon>
        <taxon>Arachnida</taxon>
        <taxon>Acari</taxon>
        <taxon>Parasitiformes</taxon>
        <taxon>Ixodida</taxon>
        <taxon>Ixodoidea</taxon>
        <taxon>Ixodidae</taxon>
        <taxon>Ixodinae</taxon>
        <taxon>Ixodes</taxon>
    </lineage>
</organism>
<sequence>MLLAIGGWLLLLRNQSWPFNLFEQLGHASYRRVPHVFCTPELVHARSAVHFGEKLAWRVCGVLLAPEARECFLCAKKMCSFGGFFCNWMFIETMLWNWYNKLV</sequence>
<feature type="signal peptide" evidence="1">
    <location>
        <begin position="1"/>
        <end position="18"/>
    </location>
</feature>
<reference evidence="2" key="1">
    <citation type="submission" date="2019-04" db="EMBL/GenBank/DDBJ databases">
        <title>An insight into the mialome of Ixodes scapularis.</title>
        <authorList>
            <person name="Ribeiro J.M."/>
            <person name="Mather T.N."/>
            <person name="Karim S."/>
        </authorList>
    </citation>
    <scope>NUCLEOTIDE SEQUENCE</scope>
</reference>
<proteinExistence type="predicted"/>
<feature type="chain" id="PRO_5020030274" evidence="1">
    <location>
        <begin position="19"/>
        <end position="103"/>
    </location>
</feature>
<evidence type="ECO:0000256" key="1">
    <source>
        <dbReference type="SAM" id="SignalP"/>
    </source>
</evidence>
<dbReference type="EMBL" id="GHJT01008156">
    <property type="protein sequence ID" value="MOY42127.1"/>
    <property type="molecule type" value="Transcribed_RNA"/>
</dbReference>
<evidence type="ECO:0000313" key="2">
    <source>
        <dbReference type="EMBL" id="MOY42127.1"/>
    </source>
</evidence>
<name>A0A4D5S259_IXOSC</name>
<keyword evidence="1" id="KW-0732">Signal</keyword>